<accession>A0A1G8RKG5</accession>
<sequence>MSKNDVDNVTALTETAKRYYQAMVTGDEAELRRLFDRRAAIVGNFEGEFQWLDLDGFIDEAKNLIGQHGEENCSVESVRVDGDIATVAVRGRYAGLWFLDHLSLVEINDHWMITSKSFHVVT</sequence>
<reference evidence="1 2" key="1">
    <citation type="submission" date="2016-10" db="EMBL/GenBank/DDBJ databases">
        <authorList>
            <person name="de Groot N.N."/>
        </authorList>
    </citation>
    <scope>NUCLEOTIDE SEQUENCE [LARGE SCALE GENOMIC DNA]</scope>
    <source>
        <strain evidence="1 2">DSM 25294</strain>
    </source>
</reference>
<organism evidence="1 2">
    <name type="scientific">Aliiruegeria lutimaris</name>
    <dbReference type="NCBI Taxonomy" id="571298"/>
    <lineage>
        <taxon>Bacteria</taxon>
        <taxon>Pseudomonadati</taxon>
        <taxon>Pseudomonadota</taxon>
        <taxon>Alphaproteobacteria</taxon>
        <taxon>Rhodobacterales</taxon>
        <taxon>Roseobacteraceae</taxon>
        <taxon>Aliiruegeria</taxon>
    </lineage>
</organism>
<dbReference type="InterPro" id="IPR039437">
    <property type="entry name" value="FrzH/put_lumazine-bd"/>
</dbReference>
<dbReference type="Gene3D" id="3.10.450.50">
    <property type="match status" value="1"/>
</dbReference>
<proteinExistence type="predicted"/>
<dbReference type="OrthoDB" id="7451095at2"/>
<dbReference type="AlphaFoldDB" id="A0A1G8RKG5"/>
<dbReference type="InterPro" id="IPR032710">
    <property type="entry name" value="NTF2-like_dom_sf"/>
</dbReference>
<name>A0A1G8RKG5_9RHOB</name>
<dbReference type="RefSeq" id="WP_093153357.1">
    <property type="nucleotide sequence ID" value="NZ_FNEK01000013.1"/>
</dbReference>
<dbReference type="EMBL" id="FNEK01000013">
    <property type="protein sequence ID" value="SDJ17487.1"/>
    <property type="molecule type" value="Genomic_DNA"/>
</dbReference>
<dbReference type="Proteomes" id="UP000199382">
    <property type="component" value="Unassembled WGS sequence"/>
</dbReference>
<dbReference type="SUPFAM" id="SSF54427">
    <property type="entry name" value="NTF2-like"/>
    <property type="match status" value="1"/>
</dbReference>
<keyword evidence="2" id="KW-1185">Reference proteome</keyword>
<dbReference type="STRING" id="571298.SAMN04488026_101343"/>
<protein>
    <submittedName>
        <fullName evidence="1">Putative lumazine-binding</fullName>
    </submittedName>
</protein>
<gene>
    <name evidence="1" type="ORF">SAMN04488026_101343</name>
</gene>
<evidence type="ECO:0000313" key="2">
    <source>
        <dbReference type="Proteomes" id="UP000199382"/>
    </source>
</evidence>
<dbReference type="Pfam" id="PF12893">
    <property type="entry name" value="Lumazine_bd_2"/>
    <property type="match status" value="1"/>
</dbReference>
<evidence type="ECO:0000313" key="1">
    <source>
        <dbReference type="EMBL" id="SDJ17487.1"/>
    </source>
</evidence>